<dbReference type="OrthoDB" id="2789670at2759"/>
<name>A0A8I2YFA5_9AGAM</name>
<keyword evidence="12" id="KW-1185">Reference proteome</keyword>
<keyword evidence="4 9" id="KW-0349">Heme</keyword>
<evidence type="ECO:0000256" key="9">
    <source>
        <dbReference type="PIRSR" id="PIRSR602401-1"/>
    </source>
</evidence>
<evidence type="ECO:0000256" key="3">
    <source>
        <dbReference type="ARBA" id="ARBA00010617"/>
    </source>
</evidence>
<dbReference type="PROSITE" id="PS00086">
    <property type="entry name" value="CYTOCHROME_P450"/>
    <property type="match status" value="1"/>
</dbReference>
<evidence type="ECO:0000256" key="5">
    <source>
        <dbReference type="ARBA" id="ARBA00022723"/>
    </source>
</evidence>
<dbReference type="GO" id="GO:0005506">
    <property type="term" value="F:iron ion binding"/>
    <property type="evidence" value="ECO:0007669"/>
    <property type="project" value="InterPro"/>
</dbReference>
<feature type="binding site" description="axial binding residue" evidence="9">
    <location>
        <position position="483"/>
    </location>
    <ligand>
        <name>heme</name>
        <dbReference type="ChEBI" id="CHEBI:30413"/>
    </ligand>
    <ligandPart>
        <name>Fe</name>
        <dbReference type="ChEBI" id="CHEBI:18248"/>
    </ligandPart>
</feature>
<comment type="cofactor">
    <cofactor evidence="1 9">
        <name>heme</name>
        <dbReference type="ChEBI" id="CHEBI:30413"/>
    </cofactor>
</comment>
<evidence type="ECO:0000313" key="11">
    <source>
        <dbReference type="EMBL" id="KAG6370939.1"/>
    </source>
</evidence>
<dbReference type="InterPro" id="IPR001128">
    <property type="entry name" value="Cyt_P450"/>
</dbReference>
<proteinExistence type="inferred from homology"/>
<comment type="caution">
    <text evidence="11">The sequence shown here is derived from an EMBL/GenBank/DDBJ whole genome shotgun (WGS) entry which is preliminary data.</text>
</comment>
<dbReference type="Gene3D" id="1.10.630.10">
    <property type="entry name" value="Cytochrome P450"/>
    <property type="match status" value="1"/>
</dbReference>
<accession>A0A8I2YFA5</accession>
<dbReference type="InterPro" id="IPR017972">
    <property type="entry name" value="Cyt_P450_CS"/>
</dbReference>
<evidence type="ECO:0000256" key="4">
    <source>
        <dbReference type="ARBA" id="ARBA00022617"/>
    </source>
</evidence>
<evidence type="ECO:0000256" key="2">
    <source>
        <dbReference type="ARBA" id="ARBA00005179"/>
    </source>
</evidence>
<keyword evidence="8 10" id="KW-0503">Monooxygenase</keyword>
<keyword evidence="5 9" id="KW-0479">Metal-binding</keyword>
<dbReference type="Pfam" id="PF00067">
    <property type="entry name" value="p450"/>
    <property type="match status" value="2"/>
</dbReference>
<evidence type="ECO:0000256" key="8">
    <source>
        <dbReference type="ARBA" id="ARBA00023033"/>
    </source>
</evidence>
<keyword evidence="6 10" id="KW-0560">Oxidoreductase</keyword>
<keyword evidence="7 9" id="KW-0408">Iron</keyword>
<reference evidence="11" key="1">
    <citation type="submission" date="2021-03" db="EMBL/GenBank/DDBJ databases">
        <title>Evolutionary innovations through gain and loss of genes in the ectomycorrhizal Boletales.</title>
        <authorList>
            <person name="Wu G."/>
            <person name="Miyauchi S."/>
            <person name="Morin E."/>
            <person name="Yang Z.-L."/>
            <person name="Xu J."/>
            <person name="Martin F.M."/>
        </authorList>
    </citation>
    <scope>NUCLEOTIDE SEQUENCE</scope>
    <source>
        <strain evidence="11">BR01</strain>
    </source>
</reference>
<comment type="pathway">
    <text evidence="2">Secondary metabolite biosynthesis.</text>
</comment>
<evidence type="ECO:0000256" key="7">
    <source>
        <dbReference type="ARBA" id="ARBA00023004"/>
    </source>
</evidence>
<dbReference type="EMBL" id="JAGFBS010000042">
    <property type="protein sequence ID" value="KAG6370939.1"/>
    <property type="molecule type" value="Genomic_DNA"/>
</dbReference>
<evidence type="ECO:0000256" key="1">
    <source>
        <dbReference type="ARBA" id="ARBA00001971"/>
    </source>
</evidence>
<dbReference type="PRINTS" id="PR00463">
    <property type="entry name" value="EP450I"/>
</dbReference>
<dbReference type="InterPro" id="IPR036396">
    <property type="entry name" value="Cyt_P450_sf"/>
</dbReference>
<sequence>MEWTTPTTQLAALAALTLVSVDIIRRLIRNRIERKGCPLPPGPTPLPLIGSVLSVNTEEPFRTYTEWRAKYGDIMYIRLLDMDVVVLNSPSVASELLEKRSQIYSDRPFIATVDSYGHDSTFAFANYGEHWKLCRRIFHQTFRADAIATFHPMQLQKARQMILSVMDDPSDYTSHYSTFAAAVTMCSVYDYDPSPRNDQMVSTINNFIDASAVALMPERAVLLKVFPFCKGCSRSTASSDIVLVEVLHIPDWLPGSWIKHEARVARELGAKTVEAPYEYVQKRIQFKEDVNPSMVSDHIGHMEKLDGSHRSDYEKALKHTSMTAFLGRLLEQTISFLMTFTLAMVKNPRIWKSAQAEIDTIVGIDRLPEFDDRSSLPYVDAILRETLRWQPPVPLGLPHATRTSDIYNGFYIPKGISYRSMRPVRTDISSTGATVFGNVWAMSRDESRYPNAEQFLPERFLDAEGMLTDDIPNFVFGFGRRVCPGQYTADASLWIAMVTMLATFEFGHAKDVDGKDIAFEAKYLNGLARHPLTFPCCITPRTHMSKALFAIGDDVVKGGDFRDGPCRSNAEEYECSK</sequence>
<evidence type="ECO:0000313" key="12">
    <source>
        <dbReference type="Proteomes" id="UP000683000"/>
    </source>
</evidence>
<evidence type="ECO:0000256" key="6">
    <source>
        <dbReference type="ARBA" id="ARBA00023002"/>
    </source>
</evidence>
<dbReference type="GO" id="GO:0016705">
    <property type="term" value="F:oxidoreductase activity, acting on paired donors, with incorporation or reduction of molecular oxygen"/>
    <property type="evidence" value="ECO:0007669"/>
    <property type="project" value="InterPro"/>
</dbReference>
<dbReference type="Proteomes" id="UP000683000">
    <property type="component" value="Unassembled WGS sequence"/>
</dbReference>
<dbReference type="PANTHER" id="PTHR46300">
    <property type="entry name" value="P450, PUTATIVE (EUROFUNG)-RELATED-RELATED"/>
    <property type="match status" value="1"/>
</dbReference>
<dbReference type="PANTHER" id="PTHR46300:SF7">
    <property type="entry name" value="P450, PUTATIVE (EUROFUNG)-RELATED"/>
    <property type="match status" value="1"/>
</dbReference>
<dbReference type="CDD" id="cd11065">
    <property type="entry name" value="CYP64-like"/>
    <property type="match status" value="1"/>
</dbReference>
<gene>
    <name evidence="11" type="ORF">JVT61DRAFT_10813</name>
</gene>
<comment type="similarity">
    <text evidence="3 10">Belongs to the cytochrome P450 family.</text>
</comment>
<protein>
    <submittedName>
        <fullName evidence="11">Cytochrome P450</fullName>
    </submittedName>
</protein>
<dbReference type="SUPFAM" id="SSF48264">
    <property type="entry name" value="Cytochrome P450"/>
    <property type="match status" value="1"/>
</dbReference>
<dbReference type="GO" id="GO:0004497">
    <property type="term" value="F:monooxygenase activity"/>
    <property type="evidence" value="ECO:0007669"/>
    <property type="project" value="UniProtKB-KW"/>
</dbReference>
<dbReference type="InterPro" id="IPR002401">
    <property type="entry name" value="Cyt_P450_E_grp-I"/>
</dbReference>
<organism evidence="11 12">
    <name type="scientific">Boletus reticuloceps</name>
    <dbReference type="NCBI Taxonomy" id="495285"/>
    <lineage>
        <taxon>Eukaryota</taxon>
        <taxon>Fungi</taxon>
        <taxon>Dikarya</taxon>
        <taxon>Basidiomycota</taxon>
        <taxon>Agaricomycotina</taxon>
        <taxon>Agaricomycetes</taxon>
        <taxon>Agaricomycetidae</taxon>
        <taxon>Boletales</taxon>
        <taxon>Boletineae</taxon>
        <taxon>Boletaceae</taxon>
        <taxon>Boletoideae</taxon>
        <taxon>Boletus</taxon>
    </lineage>
</organism>
<dbReference type="GO" id="GO:0020037">
    <property type="term" value="F:heme binding"/>
    <property type="evidence" value="ECO:0007669"/>
    <property type="project" value="InterPro"/>
</dbReference>
<dbReference type="InterPro" id="IPR050364">
    <property type="entry name" value="Cytochrome_P450_fung"/>
</dbReference>
<evidence type="ECO:0000256" key="10">
    <source>
        <dbReference type="RuleBase" id="RU000461"/>
    </source>
</evidence>
<dbReference type="AlphaFoldDB" id="A0A8I2YFA5"/>